<evidence type="ECO:0000259" key="2">
    <source>
        <dbReference type="Pfam" id="PF04082"/>
    </source>
</evidence>
<evidence type="ECO:0000256" key="1">
    <source>
        <dbReference type="ARBA" id="ARBA00023242"/>
    </source>
</evidence>
<dbReference type="PANTHER" id="PTHR47431:SF1">
    <property type="entry name" value="ZN(II)2CYS6 TRANSCRIPTION FACTOR (EUROFUNG)"/>
    <property type="match status" value="1"/>
</dbReference>
<comment type="caution">
    <text evidence="3">The sequence shown here is derived from an EMBL/GenBank/DDBJ whole genome shotgun (WGS) entry which is preliminary data.</text>
</comment>
<organism evidence="3 4">
    <name type="scientific">Talaromyces proteolyticus</name>
    <dbReference type="NCBI Taxonomy" id="1131652"/>
    <lineage>
        <taxon>Eukaryota</taxon>
        <taxon>Fungi</taxon>
        <taxon>Dikarya</taxon>
        <taxon>Ascomycota</taxon>
        <taxon>Pezizomycotina</taxon>
        <taxon>Eurotiomycetes</taxon>
        <taxon>Eurotiomycetidae</taxon>
        <taxon>Eurotiales</taxon>
        <taxon>Trichocomaceae</taxon>
        <taxon>Talaromyces</taxon>
        <taxon>Talaromyces sect. Bacilispori</taxon>
    </lineage>
</organism>
<dbReference type="InterPro" id="IPR007219">
    <property type="entry name" value="XnlR_reg_dom"/>
</dbReference>
<dbReference type="CDD" id="cd12148">
    <property type="entry name" value="fungal_TF_MHR"/>
    <property type="match status" value="1"/>
</dbReference>
<proteinExistence type="predicted"/>
<dbReference type="AlphaFoldDB" id="A0AAD4Q0F4"/>
<dbReference type="Proteomes" id="UP001201262">
    <property type="component" value="Unassembled WGS sequence"/>
</dbReference>
<dbReference type="GO" id="GO:0008270">
    <property type="term" value="F:zinc ion binding"/>
    <property type="evidence" value="ECO:0007669"/>
    <property type="project" value="InterPro"/>
</dbReference>
<keyword evidence="1" id="KW-0539">Nucleus</keyword>
<dbReference type="GeneID" id="70251934"/>
<reference evidence="3" key="1">
    <citation type="submission" date="2021-12" db="EMBL/GenBank/DDBJ databases">
        <title>Convergent genome expansion in fungi linked to evolution of root-endophyte symbiosis.</title>
        <authorList>
            <consortium name="DOE Joint Genome Institute"/>
            <person name="Ke Y.-H."/>
            <person name="Bonito G."/>
            <person name="Liao H.-L."/>
            <person name="Looney B."/>
            <person name="Rojas-Flechas A."/>
            <person name="Nash J."/>
            <person name="Hameed K."/>
            <person name="Schadt C."/>
            <person name="Martin F."/>
            <person name="Crous P.W."/>
            <person name="Miettinen O."/>
            <person name="Magnuson J.K."/>
            <person name="Labbe J."/>
            <person name="Jacobson D."/>
            <person name="Doktycz M.J."/>
            <person name="Veneault-Fourrey C."/>
            <person name="Kuo A."/>
            <person name="Mondo S."/>
            <person name="Calhoun S."/>
            <person name="Riley R."/>
            <person name="Ohm R."/>
            <person name="LaButti K."/>
            <person name="Andreopoulos B."/>
            <person name="Pangilinan J."/>
            <person name="Nolan M."/>
            <person name="Tritt A."/>
            <person name="Clum A."/>
            <person name="Lipzen A."/>
            <person name="Daum C."/>
            <person name="Barry K."/>
            <person name="Grigoriev I.V."/>
            <person name="Vilgalys R."/>
        </authorList>
    </citation>
    <scope>NUCLEOTIDE SEQUENCE</scope>
    <source>
        <strain evidence="3">PMI_201</strain>
    </source>
</reference>
<dbReference type="PANTHER" id="PTHR47431">
    <property type="entry name" value="ZN(II)2CYS6 TRANSCRIPTION FACTOR (EUROFUNG)-RELATED"/>
    <property type="match status" value="1"/>
</dbReference>
<evidence type="ECO:0000313" key="4">
    <source>
        <dbReference type="Proteomes" id="UP001201262"/>
    </source>
</evidence>
<sequence length="432" mass="48339">MNNDNLTSDPLLQLYYQNFHHAHPILIPLSALCGPLAQYIPAQVLTVMRYIGAHYHWDSSVRDTFRESALSGLSLSTTRRDGFQVQSMLLLAISVHAHGGHDDMDRAMEIIEQTISLALDLGMQDASFAVANGQGQPAIEEMWRRTYWELYVVDALLSALRQRNSLLYHTPSDVRLPCDETLYNAESSIPQGYLLADLAENWPRGPQHCHFSSFAYRVDAVRLLGSVLALKSNSSSITTSDDEAAAIDDALFEWQRHFPHRQEDLSTGTPFDELIFQAQMIVHSAVIYLYRPRSSLSLPTLIDRNSITNRFFPSNQSARSSAPSSSKITLDDPNTTKLVRAADSLSNLLTLPSPVKRHSPFLIHGLAMGVFVHTAAYARNMSMETARRDDESSFKVRIELAVGVLNKLAETWPLASVVKKEVVRVYRDAVGR</sequence>
<dbReference type="EMBL" id="JAJTJA010000002">
    <property type="protein sequence ID" value="KAH8704028.1"/>
    <property type="molecule type" value="Genomic_DNA"/>
</dbReference>
<gene>
    <name evidence="3" type="ORF">BGW36DRAFT_444578</name>
</gene>
<keyword evidence="4" id="KW-1185">Reference proteome</keyword>
<name>A0AAD4Q0F4_9EURO</name>
<accession>A0AAD4Q0F4</accession>
<protein>
    <recommendedName>
        <fullName evidence="2">Xylanolytic transcriptional activator regulatory domain-containing protein</fullName>
    </recommendedName>
</protein>
<evidence type="ECO:0000313" key="3">
    <source>
        <dbReference type="EMBL" id="KAH8704028.1"/>
    </source>
</evidence>
<dbReference type="RefSeq" id="XP_046077046.1">
    <property type="nucleotide sequence ID" value="XM_046221647.1"/>
</dbReference>
<feature type="domain" description="Xylanolytic transcriptional activator regulatory" evidence="2">
    <location>
        <begin position="12"/>
        <end position="254"/>
    </location>
</feature>
<dbReference type="Pfam" id="PF04082">
    <property type="entry name" value="Fungal_trans"/>
    <property type="match status" value="1"/>
</dbReference>
<dbReference type="GO" id="GO:0006351">
    <property type="term" value="P:DNA-templated transcription"/>
    <property type="evidence" value="ECO:0007669"/>
    <property type="project" value="InterPro"/>
</dbReference>
<dbReference type="GO" id="GO:0003677">
    <property type="term" value="F:DNA binding"/>
    <property type="evidence" value="ECO:0007669"/>
    <property type="project" value="InterPro"/>
</dbReference>